<gene>
    <name evidence="3" type="ORF">PPERSA_06488</name>
</gene>
<evidence type="ECO:0000313" key="4">
    <source>
        <dbReference type="Proteomes" id="UP000054937"/>
    </source>
</evidence>
<evidence type="ECO:0000313" key="3">
    <source>
        <dbReference type="EMBL" id="KRX04854.1"/>
    </source>
</evidence>
<protein>
    <submittedName>
        <fullName evidence="3">Uncharacterized protein</fullName>
    </submittedName>
</protein>
<dbReference type="OMA" id="VECERDY"/>
<keyword evidence="4" id="KW-1185">Reference proteome</keyword>
<feature type="region of interest" description="Disordered" evidence="2">
    <location>
        <begin position="1"/>
        <end position="66"/>
    </location>
</feature>
<feature type="coiled-coil region" evidence="1">
    <location>
        <begin position="226"/>
        <end position="490"/>
    </location>
</feature>
<accession>A0A0V0QRG8</accession>
<keyword evidence="1" id="KW-0175">Coiled coil</keyword>
<proteinExistence type="predicted"/>
<evidence type="ECO:0000256" key="1">
    <source>
        <dbReference type="SAM" id="Coils"/>
    </source>
</evidence>
<sequence>MSQQQNLQSPQYQVQTANQKSFLQSTSLHNSSRLRSHSYQSEFKPRSNSVYQVNQQQFSDQKPSRVQYGTQNQENFINQKLKENPVQTTSIFGPQSFPYSPVQPQIRNSINKQNQYLSTQPVQLVGSPVQRKQVIMNQGSGISTVNQGYLSPSRRVRTSVRSMAASPNMVQKSFQINMNTSISGQASPSKIRAAQQINENNMKNSQHQQRMSEINKYVDSVHKEHLINEERQINGLILDKQQLEDDLQHKNKNISQLQSKIQQLQIDISDKQMLKQNIQHIQQEYFSKVQQLFQQNNRLAQESQKQLAEAKKQYNEEKEQISRHLEEINSKKLQNSIDQGQLEKLELQKKYEQELEFLTQKLQDQQLQCESYQNKSNMQERTIAQLNQDIVSVSLDSQQIQQIQLQNESLTQQINKAFNQIATVETENQNLNYELQKLENENSRKEKNIEELNQKLKASQSENTKQQSTIDNLNYRIRELNSQLNLLQNIEPDLQKLEFQLYQNQQTLSNKIQENEKLQDKLTNCTVDQKVLQQELESQKIIYTNLERASQEKYEQLLQQNQQKLQQEVQNNINSIKKELQLETNQLRKNNENLRDRLQQRDTENSDLIRQNQSQNSTIQKQLKIIEELRYSTIREQESQKDIEIMQKNIQQHKEIQDSQNKEIAYLNQQIKKYINQIEILEKDYESSQITKKLLEQQNQSLQDEIQNLQRQLNESTSQAINNSQKEKEIYQLKNEIKQQNNFNDDLNNEIKNLQIIKYDYEDLNIQYTCLKEEHDKVKKQLIEKEKQAQLLEKDKEDYIKMVEKNSNKSIQHEIKIEDIQRELRQKYRENEDLKDHLKQIQRDYDSLKINSQKQESTRIKELEIKLMNYISENERMVKLLKNR</sequence>
<name>A0A0V0QRG8_PSEPJ</name>
<dbReference type="AlphaFoldDB" id="A0A0V0QRG8"/>
<comment type="caution">
    <text evidence="3">The sequence shown here is derived from an EMBL/GenBank/DDBJ whole genome shotgun (WGS) entry which is preliminary data.</text>
</comment>
<feature type="compositionally biased region" description="Polar residues" evidence="2">
    <location>
        <begin position="46"/>
        <end position="61"/>
    </location>
</feature>
<reference evidence="3 4" key="1">
    <citation type="journal article" date="2015" name="Sci. Rep.">
        <title>Genome of the facultative scuticociliatosis pathogen Pseudocohnilembus persalinus provides insight into its virulence through horizontal gene transfer.</title>
        <authorList>
            <person name="Xiong J."/>
            <person name="Wang G."/>
            <person name="Cheng J."/>
            <person name="Tian M."/>
            <person name="Pan X."/>
            <person name="Warren A."/>
            <person name="Jiang C."/>
            <person name="Yuan D."/>
            <person name="Miao W."/>
        </authorList>
    </citation>
    <scope>NUCLEOTIDE SEQUENCE [LARGE SCALE GENOMIC DNA]</scope>
    <source>
        <strain evidence="3">36N120E</strain>
    </source>
</reference>
<dbReference type="Proteomes" id="UP000054937">
    <property type="component" value="Unassembled WGS sequence"/>
</dbReference>
<feature type="compositionally biased region" description="Low complexity" evidence="2">
    <location>
        <begin position="1"/>
        <end position="15"/>
    </location>
</feature>
<dbReference type="InParanoid" id="A0A0V0QRG8"/>
<dbReference type="EMBL" id="LDAU01000110">
    <property type="protein sequence ID" value="KRX04854.1"/>
    <property type="molecule type" value="Genomic_DNA"/>
</dbReference>
<feature type="coiled-coil region" evidence="1">
    <location>
        <begin position="515"/>
        <end position="611"/>
    </location>
</feature>
<feature type="coiled-coil region" evidence="1">
    <location>
        <begin position="636"/>
        <end position="880"/>
    </location>
</feature>
<dbReference type="Gene3D" id="1.10.287.1490">
    <property type="match status" value="1"/>
</dbReference>
<organism evidence="3 4">
    <name type="scientific">Pseudocohnilembus persalinus</name>
    <name type="common">Ciliate</name>
    <dbReference type="NCBI Taxonomy" id="266149"/>
    <lineage>
        <taxon>Eukaryota</taxon>
        <taxon>Sar</taxon>
        <taxon>Alveolata</taxon>
        <taxon>Ciliophora</taxon>
        <taxon>Intramacronucleata</taxon>
        <taxon>Oligohymenophorea</taxon>
        <taxon>Scuticociliatia</taxon>
        <taxon>Philasterida</taxon>
        <taxon>Pseudocohnilembidae</taxon>
        <taxon>Pseudocohnilembus</taxon>
    </lineage>
</organism>
<evidence type="ECO:0000256" key="2">
    <source>
        <dbReference type="SAM" id="MobiDB-lite"/>
    </source>
</evidence>